<sequence>MDEDFVKKRLEKDLSELKRIIEAHFIQRKKDEEELEELKTRIEKRKEYREQQLKQRAERERLRQEAEQLEKDRRAAEEAARKEEEERKKKEAMQALSQSFGGYKAQAKQRTGRGERERKKKVLAERRKPLNIDHLAAEKLLEKVKDLYEHLNRVESERCDFEQKQNHHKYYVTMHRARVNQVMSQLSKKKK</sequence>
<protein>
    <submittedName>
        <fullName evidence="5">Oidioi.mRNA.OKI2018_I69.chr1.g730.t1.cds</fullName>
    </submittedName>
</protein>
<comment type="function">
    <text evidence="1">Troponin T is the tropomyosin-binding subunit of troponin, the thin filament regulatory complex which confers calcium-sensitivity to striated muscle actomyosin ATPase activity.</text>
</comment>
<evidence type="ECO:0000313" key="6">
    <source>
        <dbReference type="Proteomes" id="UP001158576"/>
    </source>
</evidence>
<name>A0ABN7SPL2_OIKDI</name>
<evidence type="ECO:0000313" key="5">
    <source>
        <dbReference type="EMBL" id="CAG5103346.1"/>
    </source>
</evidence>
<proteinExistence type="inferred from homology"/>
<feature type="compositionally biased region" description="Basic and acidic residues" evidence="4">
    <location>
        <begin position="46"/>
        <end position="92"/>
    </location>
</feature>
<dbReference type="EMBL" id="OU015566">
    <property type="protein sequence ID" value="CAG5103346.1"/>
    <property type="molecule type" value="Genomic_DNA"/>
</dbReference>
<evidence type="ECO:0000256" key="3">
    <source>
        <dbReference type="ARBA" id="ARBA00023179"/>
    </source>
</evidence>
<dbReference type="InterPro" id="IPR001978">
    <property type="entry name" value="Troponin"/>
</dbReference>
<dbReference type="InterPro" id="IPR038077">
    <property type="entry name" value="Troponin_sf"/>
</dbReference>
<feature type="region of interest" description="Disordered" evidence="4">
    <location>
        <begin position="46"/>
        <end position="128"/>
    </location>
</feature>
<organism evidence="5 6">
    <name type="scientific">Oikopleura dioica</name>
    <name type="common">Tunicate</name>
    <dbReference type="NCBI Taxonomy" id="34765"/>
    <lineage>
        <taxon>Eukaryota</taxon>
        <taxon>Metazoa</taxon>
        <taxon>Chordata</taxon>
        <taxon>Tunicata</taxon>
        <taxon>Appendicularia</taxon>
        <taxon>Copelata</taxon>
        <taxon>Oikopleuridae</taxon>
        <taxon>Oikopleura</taxon>
    </lineage>
</organism>
<dbReference type="Pfam" id="PF00992">
    <property type="entry name" value="Troponin"/>
    <property type="match status" value="1"/>
</dbReference>
<evidence type="ECO:0000256" key="4">
    <source>
        <dbReference type="SAM" id="MobiDB-lite"/>
    </source>
</evidence>
<dbReference type="Proteomes" id="UP001158576">
    <property type="component" value="Chromosome 1"/>
</dbReference>
<accession>A0ABN7SPL2</accession>
<evidence type="ECO:0000256" key="2">
    <source>
        <dbReference type="ARBA" id="ARBA00008330"/>
    </source>
</evidence>
<evidence type="ECO:0000256" key="1">
    <source>
        <dbReference type="ARBA" id="ARBA00003363"/>
    </source>
</evidence>
<gene>
    <name evidence="5" type="ORF">OKIOD_LOCUS9495</name>
</gene>
<dbReference type="PANTHER" id="PTHR11521">
    <property type="entry name" value="TROPONIN T"/>
    <property type="match status" value="1"/>
</dbReference>
<dbReference type="Gene3D" id="1.20.5.350">
    <property type="match status" value="1"/>
</dbReference>
<feature type="compositionally biased region" description="Basic and acidic residues" evidence="4">
    <location>
        <begin position="112"/>
        <end position="128"/>
    </location>
</feature>
<dbReference type="InterPro" id="IPR027707">
    <property type="entry name" value="TNNT"/>
</dbReference>
<keyword evidence="6" id="KW-1185">Reference proteome</keyword>
<dbReference type="SUPFAM" id="SSF90250">
    <property type="entry name" value="Troponin coil-coiled subunits"/>
    <property type="match status" value="1"/>
</dbReference>
<dbReference type="PANTHER" id="PTHR11521:SF1">
    <property type="entry name" value="TROPONIN T, SKELETAL MUSCLE"/>
    <property type="match status" value="1"/>
</dbReference>
<keyword evidence="3" id="KW-0514">Muscle protein</keyword>
<comment type="similarity">
    <text evidence="2">Belongs to the troponin T family.</text>
</comment>
<reference evidence="5 6" key="1">
    <citation type="submission" date="2021-04" db="EMBL/GenBank/DDBJ databases">
        <authorList>
            <person name="Bliznina A."/>
        </authorList>
    </citation>
    <scope>NUCLEOTIDE SEQUENCE [LARGE SCALE GENOMIC DNA]</scope>
</reference>